<dbReference type="GeneID" id="111131523"/>
<organism evidence="8 9">
    <name type="scientific">Crassostrea virginica</name>
    <name type="common">Eastern oyster</name>
    <dbReference type="NCBI Taxonomy" id="6565"/>
    <lineage>
        <taxon>Eukaryota</taxon>
        <taxon>Metazoa</taxon>
        <taxon>Spiralia</taxon>
        <taxon>Lophotrochozoa</taxon>
        <taxon>Mollusca</taxon>
        <taxon>Bivalvia</taxon>
        <taxon>Autobranchia</taxon>
        <taxon>Pteriomorphia</taxon>
        <taxon>Ostreida</taxon>
        <taxon>Ostreoidea</taxon>
        <taxon>Ostreidae</taxon>
        <taxon>Crassostrea</taxon>
    </lineage>
</organism>
<reference evidence="9" key="1">
    <citation type="submission" date="2025-08" db="UniProtKB">
        <authorList>
            <consortium name="RefSeq"/>
        </authorList>
    </citation>
    <scope>IDENTIFICATION</scope>
    <source>
        <tissue evidence="9">Whole sample</tissue>
    </source>
</reference>
<dbReference type="InterPro" id="IPR001841">
    <property type="entry name" value="Znf_RING"/>
</dbReference>
<dbReference type="KEGG" id="cvn:111131523"/>
<keyword evidence="5" id="KW-0175">Coiled coil</keyword>
<dbReference type="InterPro" id="IPR047153">
    <property type="entry name" value="TRIM45/56/19-like"/>
</dbReference>
<evidence type="ECO:0000256" key="4">
    <source>
        <dbReference type="PROSITE-ProRule" id="PRU00024"/>
    </source>
</evidence>
<dbReference type="InterPro" id="IPR013083">
    <property type="entry name" value="Znf_RING/FYVE/PHD"/>
</dbReference>
<dbReference type="Proteomes" id="UP000694844">
    <property type="component" value="Chromosome 4"/>
</dbReference>
<gene>
    <name evidence="9" type="primary">LOC111131523</name>
</gene>
<keyword evidence="8" id="KW-1185">Reference proteome</keyword>
<proteinExistence type="predicted"/>
<evidence type="ECO:0000259" key="6">
    <source>
        <dbReference type="PROSITE" id="PS50089"/>
    </source>
</evidence>
<dbReference type="Pfam" id="PF00097">
    <property type="entry name" value="zf-C3HC4"/>
    <property type="match status" value="1"/>
</dbReference>
<dbReference type="GO" id="GO:0008270">
    <property type="term" value="F:zinc ion binding"/>
    <property type="evidence" value="ECO:0007669"/>
    <property type="project" value="UniProtKB-KW"/>
</dbReference>
<dbReference type="AlphaFoldDB" id="A0A8B8E531"/>
<dbReference type="OrthoDB" id="6087631at2759"/>
<evidence type="ECO:0000259" key="7">
    <source>
        <dbReference type="PROSITE" id="PS50119"/>
    </source>
</evidence>
<dbReference type="SMART" id="SM00336">
    <property type="entry name" value="BBOX"/>
    <property type="match status" value="2"/>
</dbReference>
<feature type="domain" description="B box-type" evidence="7">
    <location>
        <begin position="72"/>
        <end position="117"/>
    </location>
</feature>
<dbReference type="SUPFAM" id="SSF57850">
    <property type="entry name" value="RING/U-box"/>
    <property type="match status" value="1"/>
</dbReference>
<dbReference type="SMART" id="SM00184">
    <property type="entry name" value="RING"/>
    <property type="match status" value="2"/>
</dbReference>
<evidence type="ECO:0000313" key="8">
    <source>
        <dbReference type="Proteomes" id="UP000694844"/>
    </source>
</evidence>
<dbReference type="PROSITE" id="PS50089">
    <property type="entry name" value="ZF_RING_2"/>
    <property type="match status" value="1"/>
</dbReference>
<name>A0A8B8E531_CRAVI</name>
<dbReference type="PANTHER" id="PTHR25462">
    <property type="entry name" value="BONUS, ISOFORM C-RELATED"/>
    <property type="match status" value="1"/>
</dbReference>
<dbReference type="InterPro" id="IPR000315">
    <property type="entry name" value="Znf_B-box"/>
</dbReference>
<feature type="domain" description="B box-type" evidence="7">
    <location>
        <begin position="130"/>
        <end position="170"/>
    </location>
</feature>
<dbReference type="PANTHER" id="PTHR25462:SF296">
    <property type="entry name" value="MEIOTIC P26, ISOFORM F"/>
    <property type="match status" value="1"/>
</dbReference>
<keyword evidence="2 4" id="KW-0863">Zinc-finger</keyword>
<dbReference type="InterPro" id="IPR017907">
    <property type="entry name" value="Znf_RING_CS"/>
</dbReference>
<accession>A0A8B8E531</accession>
<dbReference type="Pfam" id="PF00643">
    <property type="entry name" value="zf-B_box"/>
    <property type="match status" value="1"/>
</dbReference>
<sequence length="362" mass="41778">MASEFTLCPVCGKMFLEPVTLNCFHTFCFNCLNKASGNFVCTICNQKHDVTNEIDRDNFTQTFCDVIKMERKLRDVCISCADSTAGMYCFDCQNSYCSNCSTHHISLNHHEHEVVPFTSVLERGFERRKSTPLMCDVHDLNVNQFCMTCQKLVCGECVISEHRGHWCLPTDKALTQSAGTIKKTSKTLKNFHTEYHRQNLLVLEYLEVEKDKIKKEIKNLFAEIREMLDRKERRFIQDVENVFEKEKKYFKEIEIESSKMCSTAAAASTRLKFINKYGTAREMLDYVSRLKKSKLVAYLKAPVQLLPKAVVHQSSSLISEIDSLVERLNCVISRHRGDYVKRLLNSCSDRLKDVCTFKGETQ</sequence>
<evidence type="ECO:0000313" key="9">
    <source>
        <dbReference type="RefSeq" id="XP_022334819.1"/>
    </source>
</evidence>
<dbReference type="Gene3D" id="3.30.160.60">
    <property type="entry name" value="Classic Zinc Finger"/>
    <property type="match status" value="1"/>
</dbReference>
<keyword evidence="3" id="KW-0862">Zinc</keyword>
<protein>
    <submittedName>
        <fullName evidence="9">E3 ubiquitin-protein ligase TRIM33-like</fullName>
    </submittedName>
</protein>
<evidence type="ECO:0000256" key="2">
    <source>
        <dbReference type="ARBA" id="ARBA00022771"/>
    </source>
</evidence>
<dbReference type="PROSITE" id="PS50119">
    <property type="entry name" value="ZF_BBOX"/>
    <property type="match status" value="2"/>
</dbReference>
<evidence type="ECO:0000256" key="3">
    <source>
        <dbReference type="ARBA" id="ARBA00022833"/>
    </source>
</evidence>
<dbReference type="RefSeq" id="XP_022334819.1">
    <property type="nucleotide sequence ID" value="XM_022479111.1"/>
</dbReference>
<dbReference type="SUPFAM" id="SSF57845">
    <property type="entry name" value="B-box zinc-binding domain"/>
    <property type="match status" value="1"/>
</dbReference>
<feature type="domain" description="RING-type" evidence="6">
    <location>
        <begin position="8"/>
        <end position="45"/>
    </location>
</feature>
<dbReference type="PROSITE" id="PS00518">
    <property type="entry name" value="ZF_RING_1"/>
    <property type="match status" value="1"/>
</dbReference>
<feature type="coiled-coil region" evidence="5">
    <location>
        <begin position="203"/>
        <end position="234"/>
    </location>
</feature>
<dbReference type="InterPro" id="IPR018957">
    <property type="entry name" value="Znf_C3HC4_RING-type"/>
</dbReference>
<evidence type="ECO:0000256" key="5">
    <source>
        <dbReference type="SAM" id="Coils"/>
    </source>
</evidence>
<keyword evidence="1" id="KW-0479">Metal-binding</keyword>
<evidence type="ECO:0000256" key="1">
    <source>
        <dbReference type="ARBA" id="ARBA00022723"/>
    </source>
</evidence>
<dbReference type="Gene3D" id="3.30.40.10">
    <property type="entry name" value="Zinc/RING finger domain, C3HC4 (zinc finger)"/>
    <property type="match status" value="1"/>
</dbReference>